<evidence type="ECO:0000256" key="1">
    <source>
        <dbReference type="SAM" id="MobiDB-lite"/>
    </source>
</evidence>
<dbReference type="GO" id="GO:0004519">
    <property type="term" value="F:endonuclease activity"/>
    <property type="evidence" value="ECO:0007669"/>
    <property type="project" value="UniProtKB-KW"/>
</dbReference>
<feature type="domain" description="Nuclease associated modular" evidence="2">
    <location>
        <begin position="103"/>
        <end position="119"/>
    </location>
</feature>
<name>A0A1V0SDT9_9VIRU</name>
<keyword evidence="3" id="KW-0255">Endonuclease</keyword>
<feature type="domain" description="Nuclease associated modular" evidence="2">
    <location>
        <begin position="65"/>
        <end position="81"/>
    </location>
</feature>
<keyword evidence="3" id="KW-0378">Hydrolase</keyword>
<evidence type="ECO:0000313" key="3">
    <source>
        <dbReference type="EMBL" id="ARF09851.1"/>
    </source>
</evidence>
<accession>A0A1V0SDT9</accession>
<protein>
    <submittedName>
        <fullName evidence="3">GIY-YIG-like endonuclease</fullName>
    </submittedName>
</protein>
<evidence type="ECO:0000259" key="2">
    <source>
        <dbReference type="SMART" id="SM00496"/>
    </source>
</evidence>
<keyword evidence="3" id="KW-0540">Nuclease</keyword>
<reference evidence="3" key="1">
    <citation type="journal article" date="2017" name="Science">
        <title>Giant viruses with an expanded complement of translation system components.</title>
        <authorList>
            <person name="Schulz F."/>
            <person name="Yutin N."/>
            <person name="Ivanova N.N."/>
            <person name="Ortega D.R."/>
            <person name="Lee T.K."/>
            <person name="Vierheilig J."/>
            <person name="Daims H."/>
            <person name="Horn M."/>
            <person name="Wagner M."/>
            <person name="Jensen G.J."/>
            <person name="Kyrpides N.C."/>
            <person name="Koonin E.V."/>
            <person name="Woyke T."/>
        </authorList>
    </citation>
    <scope>NUCLEOTIDE SEQUENCE</scope>
    <source>
        <strain evidence="3">ILV1</strain>
    </source>
</reference>
<feature type="compositionally biased region" description="Basic and acidic residues" evidence="1">
    <location>
        <begin position="68"/>
        <end position="82"/>
    </location>
</feature>
<dbReference type="Pfam" id="PF07460">
    <property type="entry name" value="NUMOD3"/>
    <property type="match status" value="2"/>
</dbReference>
<proteinExistence type="predicted"/>
<dbReference type="InterPro" id="IPR003611">
    <property type="entry name" value="NUMOD3"/>
</dbReference>
<feature type="region of interest" description="Disordered" evidence="1">
    <location>
        <begin position="67"/>
        <end position="92"/>
    </location>
</feature>
<feature type="domain" description="Nuclease associated modular" evidence="2">
    <location>
        <begin position="86"/>
        <end position="102"/>
    </location>
</feature>
<dbReference type="SMART" id="SM00496">
    <property type="entry name" value="IENR2"/>
    <property type="match status" value="3"/>
</dbReference>
<sequence length="204" mass="23533">MKLHGIENFKSTLIDVVELSLLNDTETAYVKQYDAYGPNGYNLTPGGSVDYSSIEERKRRAVYFKNKPLSEEHKKKLSESGKGKNKGKKISEEQKQQLRMLATGKTIPPEVKQKLSDRKKGINNPMFGKNLKPEEKEKRIALINNTPLPPDIYLTTNKSGTYGYLVRYIENRKRKRKAYCDSRIHIEERLKQAIEFQKSLNIPN</sequence>
<dbReference type="GO" id="GO:0003677">
    <property type="term" value="F:DNA binding"/>
    <property type="evidence" value="ECO:0007669"/>
    <property type="project" value="InterPro"/>
</dbReference>
<organism evidence="3">
    <name type="scientific">Indivirus ILV1</name>
    <dbReference type="NCBI Taxonomy" id="1977633"/>
    <lineage>
        <taxon>Viruses</taxon>
        <taxon>Varidnaviria</taxon>
        <taxon>Bamfordvirae</taxon>
        <taxon>Nucleocytoviricota</taxon>
        <taxon>Megaviricetes</taxon>
        <taxon>Imitervirales</taxon>
        <taxon>Mimiviridae</taxon>
        <taxon>Klosneuvirinae</taxon>
        <taxon>Indivirus</taxon>
    </lineage>
</organism>
<gene>
    <name evidence="3" type="ORF">Indivirus_4_23</name>
</gene>
<dbReference type="EMBL" id="KY684088">
    <property type="protein sequence ID" value="ARF09851.1"/>
    <property type="molecule type" value="Genomic_DNA"/>
</dbReference>